<reference evidence="7" key="2">
    <citation type="submission" date="2021-04" db="EMBL/GenBank/DDBJ databases">
        <title>Genome-wide patterns of bracovirus chromosomal integration into multiple host tissues during parasitism.</title>
        <authorList>
            <person name="Chebbi M.A.C."/>
        </authorList>
    </citation>
    <scope>NUCLEOTIDE SEQUENCE</scope>
    <source>
        <tissue evidence="7">Whole body</tissue>
    </source>
</reference>
<evidence type="ECO:0000256" key="4">
    <source>
        <dbReference type="ARBA" id="ARBA00023242"/>
    </source>
</evidence>
<proteinExistence type="predicted"/>
<dbReference type="InterPro" id="IPR003228">
    <property type="entry name" value="TFIID_TAF12_dom"/>
</dbReference>
<dbReference type="PANTHER" id="PTHR12264:SF21">
    <property type="entry name" value="TRANSCRIPTION INITIATION FACTOR TFIID SUBUNIT 12"/>
    <property type="match status" value="1"/>
</dbReference>
<name>A0A8J5QXA2_9HYME</name>
<evidence type="ECO:0000256" key="1">
    <source>
        <dbReference type="ARBA" id="ARBA00004123"/>
    </source>
</evidence>
<keyword evidence="4" id="KW-0539">Nucleus</keyword>
<evidence type="ECO:0000313" key="8">
    <source>
        <dbReference type="Proteomes" id="UP000729913"/>
    </source>
</evidence>
<dbReference type="GO" id="GO:0003677">
    <property type="term" value="F:DNA binding"/>
    <property type="evidence" value="ECO:0007669"/>
    <property type="project" value="TreeGrafter"/>
</dbReference>
<dbReference type="AlphaFoldDB" id="A0A8J5QXA2"/>
<dbReference type="GO" id="GO:0000124">
    <property type="term" value="C:SAGA complex"/>
    <property type="evidence" value="ECO:0007669"/>
    <property type="project" value="InterPro"/>
</dbReference>
<feature type="region of interest" description="Disordered" evidence="5">
    <location>
        <begin position="1"/>
        <end position="27"/>
    </location>
</feature>
<dbReference type="GO" id="GO:0051123">
    <property type="term" value="P:RNA polymerase II preinitiation complex assembly"/>
    <property type="evidence" value="ECO:0007669"/>
    <property type="project" value="TreeGrafter"/>
</dbReference>
<reference evidence="7" key="1">
    <citation type="submission" date="2020-03" db="EMBL/GenBank/DDBJ databases">
        <authorList>
            <person name="Chebbi M.A."/>
            <person name="Drezen J.M."/>
        </authorList>
    </citation>
    <scope>NUCLEOTIDE SEQUENCE</scope>
    <source>
        <tissue evidence="7">Whole body</tissue>
    </source>
</reference>
<keyword evidence="2" id="KW-0805">Transcription regulation</keyword>
<organism evidence="7 8">
    <name type="scientific">Cotesia typhae</name>
    <dbReference type="NCBI Taxonomy" id="2053667"/>
    <lineage>
        <taxon>Eukaryota</taxon>
        <taxon>Metazoa</taxon>
        <taxon>Ecdysozoa</taxon>
        <taxon>Arthropoda</taxon>
        <taxon>Hexapoda</taxon>
        <taxon>Insecta</taxon>
        <taxon>Pterygota</taxon>
        <taxon>Neoptera</taxon>
        <taxon>Endopterygota</taxon>
        <taxon>Hymenoptera</taxon>
        <taxon>Apocrita</taxon>
        <taxon>Ichneumonoidea</taxon>
        <taxon>Braconidae</taxon>
        <taxon>Microgastrinae</taxon>
        <taxon>Cotesia</taxon>
    </lineage>
</organism>
<dbReference type="GO" id="GO:0017025">
    <property type="term" value="F:TBP-class protein binding"/>
    <property type="evidence" value="ECO:0007669"/>
    <property type="project" value="TreeGrafter"/>
</dbReference>
<feature type="domain" description="Transcription initiation factor TFIID subunit 12" evidence="6">
    <location>
        <begin position="31"/>
        <end position="68"/>
    </location>
</feature>
<dbReference type="OrthoDB" id="2193432at2759"/>
<dbReference type="EMBL" id="JAAOIC020000020">
    <property type="protein sequence ID" value="KAG8040556.1"/>
    <property type="molecule type" value="Genomic_DNA"/>
</dbReference>
<feature type="compositionally biased region" description="Polar residues" evidence="5">
    <location>
        <begin position="9"/>
        <end position="27"/>
    </location>
</feature>
<keyword evidence="8" id="KW-1185">Reference proteome</keyword>
<dbReference type="Pfam" id="PF03847">
    <property type="entry name" value="TFIID_20kDa"/>
    <property type="match status" value="1"/>
</dbReference>
<dbReference type="GO" id="GO:0005669">
    <property type="term" value="C:transcription factor TFIID complex"/>
    <property type="evidence" value="ECO:0007669"/>
    <property type="project" value="InterPro"/>
</dbReference>
<keyword evidence="3" id="KW-0804">Transcription</keyword>
<gene>
    <name evidence="7" type="ORF">G9C98_002552</name>
</gene>
<evidence type="ECO:0000256" key="5">
    <source>
        <dbReference type="SAM" id="MobiDB-lite"/>
    </source>
</evidence>
<sequence length="90" mass="10134">MADNHFDHSQPQNQDQGTKSSQSAEIPQFLSKSKLQDLVREVDPTEQLEEEVEEMLLQLADDFVETTNEVGTCGSPDLVPMRCDLSNVLR</sequence>
<evidence type="ECO:0000256" key="3">
    <source>
        <dbReference type="ARBA" id="ARBA00023163"/>
    </source>
</evidence>
<dbReference type="Proteomes" id="UP000729913">
    <property type="component" value="Unassembled WGS sequence"/>
</dbReference>
<evidence type="ECO:0000256" key="2">
    <source>
        <dbReference type="ARBA" id="ARBA00023015"/>
    </source>
</evidence>
<comment type="caution">
    <text evidence="7">The sequence shown here is derived from an EMBL/GenBank/DDBJ whole genome shotgun (WGS) entry which is preliminary data.</text>
</comment>
<protein>
    <recommendedName>
        <fullName evidence="6">Transcription initiation factor TFIID subunit 12 domain-containing protein</fullName>
    </recommendedName>
</protein>
<dbReference type="InterPro" id="IPR037794">
    <property type="entry name" value="TAF12"/>
</dbReference>
<comment type="subcellular location">
    <subcellularLocation>
        <location evidence="1">Nucleus</location>
    </subcellularLocation>
</comment>
<evidence type="ECO:0000313" key="7">
    <source>
        <dbReference type="EMBL" id="KAG8040556.1"/>
    </source>
</evidence>
<evidence type="ECO:0000259" key="6">
    <source>
        <dbReference type="Pfam" id="PF03847"/>
    </source>
</evidence>
<dbReference type="PANTHER" id="PTHR12264">
    <property type="entry name" value="TRANSCRIPTION INITIATION FACTOR TFIID SUBUNIT 12"/>
    <property type="match status" value="1"/>
</dbReference>
<accession>A0A8J5QXA2</accession>